<dbReference type="InterPro" id="IPR003593">
    <property type="entry name" value="AAA+_ATPase"/>
</dbReference>
<dbReference type="Pfam" id="PF00005">
    <property type="entry name" value="ABC_tran"/>
    <property type="match status" value="2"/>
</dbReference>
<dbReference type="InterPro" id="IPR017871">
    <property type="entry name" value="ABC_transporter-like_CS"/>
</dbReference>
<evidence type="ECO:0000256" key="6">
    <source>
        <dbReference type="ARBA" id="ARBA00022840"/>
    </source>
</evidence>
<dbReference type="PANTHER" id="PTHR43790:SF9">
    <property type="entry name" value="GALACTOFURANOSE TRANSPORTER ATP-BINDING PROTEIN YTFR"/>
    <property type="match status" value="1"/>
</dbReference>
<evidence type="ECO:0000256" key="4">
    <source>
        <dbReference type="ARBA" id="ARBA00022737"/>
    </source>
</evidence>
<organism evidence="8 9">
    <name type="scientific">Chelatococcus reniformis</name>
    <dbReference type="NCBI Taxonomy" id="1494448"/>
    <lineage>
        <taxon>Bacteria</taxon>
        <taxon>Pseudomonadati</taxon>
        <taxon>Pseudomonadota</taxon>
        <taxon>Alphaproteobacteria</taxon>
        <taxon>Hyphomicrobiales</taxon>
        <taxon>Chelatococcaceae</taxon>
        <taxon>Chelatococcus</taxon>
    </lineage>
</organism>
<dbReference type="SMART" id="SM00382">
    <property type="entry name" value="AAA"/>
    <property type="match status" value="2"/>
</dbReference>
<keyword evidence="3" id="KW-0762">Sugar transport</keyword>
<keyword evidence="9" id="KW-1185">Reference proteome</keyword>
<sequence length="515" mass="54486">MLALRGVGKRFGAFAALTDVDLEIRGGEVHCLLGENGAGKSTLCNLLFGIHVPDAGEIRLDGAAYVPRGPRDALAAGVAMVHQHFSLIDDMSVVDNLLLGQARGMVNRKAYAARLGELADRYGLALAPFARVGDISIGERQRVEIVKCLMREPRVLILDEPTAVLLPDEIRSLLAVVRRVAAQGCAVILVTHKLAEIRTVADRVSVLRQGRIAATSDAPADDIGALVRAMIQRPMEGLDPAMMVTLGMAQDAAPRAPAPHRRATLPPRDMLQLDGITVRDADGAIRLDTLTVTVRPGEIVGIAGVEGNGQSELGAVLAGLAVPDEGRVVVDGADLTGRRPQAFTAAGVGIVPEDRHLVGAIVDMSLTENLFLDRARVPTRFGLLRRGEMRKTALAMMAQFDVRAAGPDVAFGSLSGGNQQKAVLGRELTTPGLKVLLAAQPTRGLDVGAVEAVYGLIRDACARGVAVLLISSELDEIIAVADRVLVLYRGRIVGERPADPAERERIGALMAGQST</sequence>
<dbReference type="InterPro" id="IPR027417">
    <property type="entry name" value="P-loop_NTPase"/>
</dbReference>
<feature type="domain" description="ABC transporter" evidence="7">
    <location>
        <begin position="271"/>
        <end position="514"/>
    </location>
</feature>
<dbReference type="CDD" id="cd03215">
    <property type="entry name" value="ABC_Carb_Monos_II"/>
    <property type="match status" value="1"/>
</dbReference>
<dbReference type="SUPFAM" id="SSF52540">
    <property type="entry name" value="P-loop containing nucleoside triphosphate hydrolases"/>
    <property type="match status" value="2"/>
</dbReference>
<keyword evidence="5" id="KW-0547">Nucleotide-binding</keyword>
<dbReference type="InterPro" id="IPR003439">
    <property type="entry name" value="ABC_transporter-like_ATP-bd"/>
</dbReference>
<comment type="caution">
    <text evidence="8">The sequence shown here is derived from an EMBL/GenBank/DDBJ whole genome shotgun (WGS) entry which is preliminary data.</text>
</comment>
<evidence type="ECO:0000256" key="1">
    <source>
        <dbReference type="ARBA" id="ARBA00005417"/>
    </source>
</evidence>
<feature type="domain" description="ABC transporter" evidence="7">
    <location>
        <begin position="2"/>
        <end position="234"/>
    </location>
</feature>
<evidence type="ECO:0000256" key="5">
    <source>
        <dbReference type="ARBA" id="ARBA00022741"/>
    </source>
</evidence>
<gene>
    <name evidence="8" type="primary">yufO</name>
    <name evidence="8" type="ORF">GCM10010994_18880</name>
</gene>
<dbReference type="PROSITE" id="PS50893">
    <property type="entry name" value="ABC_TRANSPORTER_2"/>
    <property type="match status" value="2"/>
</dbReference>
<name>A0A916U611_9HYPH</name>
<reference evidence="8" key="1">
    <citation type="journal article" date="2014" name="Int. J. Syst. Evol. Microbiol.">
        <title>Complete genome sequence of Corynebacterium casei LMG S-19264T (=DSM 44701T), isolated from a smear-ripened cheese.</title>
        <authorList>
            <consortium name="US DOE Joint Genome Institute (JGI-PGF)"/>
            <person name="Walter F."/>
            <person name="Albersmeier A."/>
            <person name="Kalinowski J."/>
            <person name="Ruckert C."/>
        </authorList>
    </citation>
    <scope>NUCLEOTIDE SEQUENCE</scope>
    <source>
        <strain evidence="8">CGMCC 1.12919</strain>
    </source>
</reference>
<keyword evidence="4" id="KW-0677">Repeat</keyword>
<dbReference type="AlphaFoldDB" id="A0A916U611"/>
<reference evidence="8" key="2">
    <citation type="submission" date="2020-09" db="EMBL/GenBank/DDBJ databases">
        <authorList>
            <person name="Sun Q."/>
            <person name="Zhou Y."/>
        </authorList>
    </citation>
    <scope>NUCLEOTIDE SEQUENCE</scope>
    <source>
        <strain evidence="8">CGMCC 1.12919</strain>
    </source>
</reference>
<dbReference type="GO" id="GO:0016887">
    <property type="term" value="F:ATP hydrolysis activity"/>
    <property type="evidence" value="ECO:0007669"/>
    <property type="project" value="InterPro"/>
</dbReference>
<keyword evidence="2" id="KW-0813">Transport</keyword>
<dbReference type="PANTHER" id="PTHR43790">
    <property type="entry name" value="CARBOHYDRATE TRANSPORT ATP-BINDING PROTEIN MG119-RELATED"/>
    <property type="match status" value="1"/>
</dbReference>
<accession>A0A916U611</accession>
<comment type="similarity">
    <text evidence="1">Belongs to the ABC transporter superfamily.</text>
</comment>
<evidence type="ECO:0000313" key="8">
    <source>
        <dbReference type="EMBL" id="GGC60467.1"/>
    </source>
</evidence>
<evidence type="ECO:0000259" key="7">
    <source>
        <dbReference type="PROSITE" id="PS50893"/>
    </source>
</evidence>
<protein>
    <submittedName>
        <fullName evidence="8">ABC transporter ATP-binding protein YufO</fullName>
    </submittedName>
</protein>
<dbReference type="GO" id="GO:0005524">
    <property type="term" value="F:ATP binding"/>
    <property type="evidence" value="ECO:0007669"/>
    <property type="project" value="UniProtKB-KW"/>
</dbReference>
<evidence type="ECO:0000313" key="9">
    <source>
        <dbReference type="Proteomes" id="UP000637002"/>
    </source>
</evidence>
<dbReference type="PROSITE" id="PS00211">
    <property type="entry name" value="ABC_TRANSPORTER_1"/>
    <property type="match status" value="1"/>
</dbReference>
<dbReference type="Gene3D" id="3.40.50.300">
    <property type="entry name" value="P-loop containing nucleotide triphosphate hydrolases"/>
    <property type="match status" value="2"/>
</dbReference>
<evidence type="ECO:0000256" key="2">
    <source>
        <dbReference type="ARBA" id="ARBA00022448"/>
    </source>
</evidence>
<proteinExistence type="inferred from homology"/>
<dbReference type="InterPro" id="IPR050107">
    <property type="entry name" value="ABC_carbohydrate_import_ATPase"/>
</dbReference>
<keyword evidence="6 8" id="KW-0067">ATP-binding</keyword>
<dbReference type="Proteomes" id="UP000637002">
    <property type="component" value="Unassembled WGS sequence"/>
</dbReference>
<dbReference type="EMBL" id="BMGG01000003">
    <property type="protein sequence ID" value="GGC60467.1"/>
    <property type="molecule type" value="Genomic_DNA"/>
</dbReference>
<evidence type="ECO:0000256" key="3">
    <source>
        <dbReference type="ARBA" id="ARBA00022597"/>
    </source>
</evidence>
<dbReference type="CDD" id="cd03216">
    <property type="entry name" value="ABC_Carb_Monos_I"/>
    <property type="match status" value="1"/>
</dbReference>